<dbReference type="Proteomes" id="UP001596303">
    <property type="component" value="Unassembled WGS sequence"/>
</dbReference>
<proteinExistence type="predicted"/>
<name>A0ABW1SAB2_9PROT</name>
<gene>
    <name evidence="2" type="ORF">ACFQDM_10460</name>
</gene>
<dbReference type="Pfam" id="PF06983">
    <property type="entry name" value="3-dmu-9_3-mt"/>
    <property type="match status" value="1"/>
</dbReference>
<sequence length="160" mass="17982">MDKITTFLWFEKGEAFRAAEFYTSLLPNSEILTDWNAPTDNPSAKKGEPLVVEFVLDGRAYAALNGGPGFKPTEAVSFMVLCEDQAEIDRLWAALTADGGEESRCGWCKDRWGFSWQITPRRHMELMKSGDDATRERIMQAMMTMKKFDLAAIEAAAEKS</sequence>
<feature type="domain" description="PhnB-like" evidence="1">
    <location>
        <begin position="3"/>
        <end position="119"/>
    </location>
</feature>
<reference evidence="3" key="1">
    <citation type="journal article" date="2019" name="Int. J. Syst. Evol. Microbiol.">
        <title>The Global Catalogue of Microorganisms (GCM) 10K type strain sequencing project: providing services to taxonomists for standard genome sequencing and annotation.</title>
        <authorList>
            <consortium name="The Broad Institute Genomics Platform"/>
            <consortium name="The Broad Institute Genome Sequencing Center for Infectious Disease"/>
            <person name="Wu L."/>
            <person name="Ma J."/>
        </authorList>
    </citation>
    <scope>NUCLEOTIDE SEQUENCE [LARGE SCALE GENOMIC DNA]</scope>
    <source>
        <strain evidence="3">CGMCC-1.15741</strain>
    </source>
</reference>
<dbReference type="InterPro" id="IPR009725">
    <property type="entry name" value="3_dmu_93_MTrfase"/>
</dbReference>
<evidence type="ECO:0000313" key="3">
    <source>
        <dbReference type="Proteomes" id="UP001596303"/>
    </source>
</evidence>
<dbReference type="EMBL" id="JBHSSW010000012">
    <property type="protein sequence ID" value="MFC6198506.1"/>
    <property type="molecule type" value="Genomic_DNA"/>
</dbReference>
<comment type="caution">
    <text evidence="2">The sequence shown here is derived from an EMBL/GenBank/DDBJ whole genome shotgun (WGS) entry which is preliminary data.</text>
</comment>
<dbReference type="InterPro" id="IPR029068">
    <property type="entry name" value="Glyas_Bleomycin-R_OHBP_Dase"/>
</dbReference>
<protein>
    <submittedName>
        <fullName evidence="2">VOC family protein</fullName>
    </submittedName>
</protein>
<dbReference type="RefSeq" id="WP_377378774.1">
    <property type="nucleotide sequence ID" value="NZ_JBHSSW010000012.1"/>
</dbReference>
<dbReference type="CDD" id="cd06588">
    <property type="entry name" value="PhnB_like"/>
    <property type="match status" value="1"/>
</dbReference>
<dbReference type="PIRSF" id="PIRSF021700">
    <property type="entry name" value="3_dmu_93_MTrfase"/>
    <property type="match status" value="1"/>
</dbReference>
<dbReference type="InterPro" id="IPR028973">
    <property type="entry name" value="PhnB-like"/>
</dbReference>
<dbReference type="Gene3D" id="3.10.180.10">
    <property type="entry name" value="2,3-Dihydroxybiphenyl 1,2-Dioxygenase, domain 1"/>
    <property type="match status" value="1"/>
</dbReference>
<evidence type="ECO:0000259" key="1">
    <source>
        <dbReference type="Pfam" id="PF06983"/>
    </source>
</evidence>
<organism evidence="2 3">
    <name type="scientific">Ponticaulis profundi</name>
    <dbReference type="NCBI Taxonomy" id="2665222"/>
    <lineage>
        <taxon>Bacteria</taxon>
        <taxon>Pseudomonadati</taxon>
        <taxon>Pseudomonadota</taxon>
        <taxon>Alphaproteobacteria</taxon>
        <taxon>Hyphomonadales</taxon>
        <taxon>Hyphomonadaceae</taxon>
        <taxon>Ponticaulis</taxon>
    </lineage>
</organism>
<keyword evidence="3" id="KW-1185">Reference proteome</keyword>
<evidence type="ECO:0000313" key="2">
    <source>
        <dbReference type="EMBL" id="MFC6198506.1"/>
    </source>
</evidence>
<dbReference type="PANTHER" id="PTHR33990">
    <property type="entry name" value="PROTEIN YJDN-RELATED"/>
    <property type="match status" value="1"/>
</dbReference>
<dbReference type="PANTHER" id="PTHR33990:SF2">
    <property type="entry name" value="PHNB-LIKE DOMAIN-CONTAINING PROTEIN"/>
    <property type="match status" value="1"/>
</dbReference>
<accession>A0ABW1SAB2</accession>
<dbReference type="SUPFAM" id="SSF54593">
    <property type="entry name" value="Glyoxalase/Bleomycin resistance protein/Dihydroxybiphenyl dioxygenase"/>
    <property type="match status" value="1"/>
</dbReference>